<evidence type="ECO:0000313" key="1">
    <source>
        <dbReference type="EMBL" id="RKU42494.1"/>
    </source>
</evidence>
<name>A0A420Y3N3_9PEZI</name>
<dbReference type="AlphaFoldDB" id="A0A420Y3N3"/>
<dbReference type="InterPro" id="IPR013950">
    <property type="entry name" value="Mis14/Nsl1"/>
</dbReference>
<dbReference type="PANTHER" id="PTHR31749">
    <property type="entry name" value="KINETOCHORE-ASSOCIATED PROTEIN NSL1 HOMOLOG"/>
    <property type="match status" value="1"/>
</dbReference>
<gene>
    <name evidence="1" type="ORF">DL546_000850</name>
</gene>
<dbReference type="GO" id="GO:0000444">
    <property type="term" value="C:MIS12/MIND type complex"/>
    <property type="evidence" value="ECO:0007669"/>
    <property type="project" value="TreeGrafter"/>
</dbReference>
<evidence type="ECO:0008006" key="3">
    <source>
        <dbReference type="Google" id="ProtNLM"/>
    </source>
</evidence>
<dbReference type="GO" id="GO:0000070">
    <property type="term" value="P:mitotic sister chromatid segregation"/>
    <property type="evidence" value="ECO:0007669"/>
    <property type="project" value="InterPro"/>
</dbReference>
<accession>A0A420Y3N3</accession>
<dbReference type="STRING" id="177199.A0A420Y3N3"/>
<evidence type="ECO:0000313" key="2">
    <source>
        <dbReference type="Proteomes" id="UP000275385"/>
    </source>
</evidence>
<dbReference type="Proteomes" id="UP000275385">
    <property type="component" value="Unassembled WGS sequence"/>
</dbReference>
<dbReference type="EMBL" id="QVQW01000055">
    <property type="protein sequence ID" value="RKU42494.1"/>
    <property type="molecule type" value="Genomic_DNA"/>
</dbReference>
<sequence>MGDAVAHRKIELQSPEDLVYLINNVRKAAADSINAAFPPVEGEDGHGEDELRVQIERLVEEYITKTFTYAAPNLSINGNESIDPTLYLSSSSVPLEQEEAYEPFDARKRETLFNLAGKEQDLLKEIAELKKRVPQTVARDWSESVRKGIEADAETWERVRTEVVKRAEGVVDGEAEGEERKRKRRVLGDWKLERQGAVEEKFSGAVETLERLKRDMPATVAKMERARVAGSYVVEGQ</sequence>
<protein>
    <recommendedName>
        <fullName evidence="3">Kinetochore protein mis14</fullName>
    </recommendedName>
</protein>
<comment type="caution">
    <text evidence="1">The sequence shown here is derived from an EMBL/GenBank/DDBJ whole genome shotgun (WGS) entry which is preliminary data.</text>
</comment>
<keyword evidence="2" id="KW-1185">Reference proteome</keyword>
<reference evidence="1 2" key="1">
    <citation type="submission" date="2018-08" db="EMBL/GenBank/DDBJ databases">
        <title>Draft genome of the lignicolous fungus Coniochaeta pulveracea.</title>
        <authorList>
            <person name="Borstlap C.J."/>
            <person name="De Witt R.N."/>
            <person name="Botha A."/>
            <person name="Volschenk H."/>
        </authorList>
    </citation>
    <scope>NUCLEOTIDE SEQUENCE [LARGE SCALE GENOMIC DNA]</scope>
    <source>
        <strain evidence="1 2">CAB683</strain>
    </source>
</reference>
<organism evidence="1 2">
    <name type="scientific">Coniochaeta pulveracea</name>
    <dbReference type="NCBI Taxonomy" id="177199"/>
    <lineage>
        <taxon>Eukaryota</taxon>
        <taxon>Fungi</taxon>
        <taxon>Dikarya</taxon>
        <taxon>Ascomycota</taxon>
        <taxon>Pezizomycotina</taxon>
        <taxon>Sordariomycetes</taxon>
        <taxon>Sordariomycetidae</taxon>
        <taxon>Coniochaetales</taxon>
        <taxon>Coniochaetaceae</taxon>
        <taxon>Coniochaeta</taxon>
    </lineage>
</organism>
<proteinExistence type="predicted"/>
<dbReference type="PANTHER" id="PTHR31749:SF3">
    <property type="entry name" value="KINETOCHORE-ASSOCIATED PROTEIN NSL1 HOMOLOG"/>
    <property type="match status" value="1"/>
</dbReference>
<dbReference type="OrthoDB" id="2135762at2759"/>
<dbReference type="Pfam" id="PF08641">
    <property type="entry name" value="Mis14"/>
    <property type="match status" value="1"/>
</dbReference>